<protein>
    <submittedName>
        <fullName evidence="2">BgTH12-01845</fullName>
    </submittedName>
</protein>
<sequence length="225" mass="25586">MFCIYRPAHIGKKKKSSEFYNNVASLGQKVELQTKLDTSSLRYENSSDYTGKKRIYSAKLDNNIYAICKWHKFEPQHGLPPLKVNRLKYEDSLKKAEILSQEILVSFSATDDLEEDPWRTGTEMRVFLGTLISLSKRERATLSGWQAPLHVLVESLLDAWRLAGNTSATPSMACIHAVSHSATFSEAGSWRRFSCSQKRGKETRHRSNLGDQLPYSPTFPKGLRE</sequence>
<reference evidence="2" key="1">
    <citation type="submission" date="2020-10" db="EMBL/GenBank/DDBJ databases">
        <authorList>
            <person name="Muller C M."/>
        </authorList>
    </citation>
    <scope>NUCLEOTIDE SEQUENCE</scope>
    <source>
        <strain evidence="2">THUN-12</strain>
    </source>
</reference>
<evidence type="ECO:0000313" key="3">
    <source>
        <dbReference type="Proteomes" id="UP000683417"/>
    </source>
</evidence>
<comment type="caution">
    <text evidence="2">The sequence shown here is derived from an EMBL/GenBank/DDBJ whole genome shotgun (WGS) entry which is preliminary data.</text>
</comment>
<evidence type="ECO:0000313" key="2">
    <source>
        <dbReference type="EMBL" id="CAD6501595.1"/>
    </source>
</evidence>
<evidence type="ECO:0000256" key="1">
    <source>
        <dbReference type="SAM" id="MobiDB-lite"/>
    </source>
</evidence>
<dbReference type="EMBL" id="CAJHIT010000005">
    <property type="protein sequence ID" value="CAD6501595.1"/>
    <property type="molecule type" value="Genomic_DNA"/>
</dbReference>
<name>A0A9W4CZ76_BLUGR</name>
<gene>
    <name evidence="2" type="ORF">BGTH12_LOCUS2953</name>
</gene>
<accession>A0A9W4CZ76</accession>
<feature type="region of interest" description="Disordered" evidence="1">
    <location>
        <begin position="198"/>
        <end position="225"/>
    </location>
</feature>
<dbReference type="AlphaFoldDB" id="A0A9W4CZ76"/>
<dbReference type="Proteomes" id="UP000683417">
    <property type="component" value="Unassembled WGS sequence"/>
</dbReference>
<organism evidence="2 3">
    <name type="scientific">Blumeria graminis f. sp. triticale</name>
    <dbReference type="NCBI Taxonomy" id="1689686"/>
    <lineage>
        <taxon>Eukaryota</taxon>
        <taxon>Fungi</taxon>
        <taxon>Dikarya</taxon>
        <taxon>Ascomycota</taxon>
        <taxon>Pezizomycotina</taxon>
        <taxon>Leotiomycetes</taxon>
        <taxon>Erysiphales</taxon>
        <taxon>Erysiphaceae</taxon>
        <taxon>Blumeria</taxon>
    </lineage>
</organism>
<proteinExistence type="predicted"/>